<reference evidence="2" key="1">
    <citation type="submission" date="2022-08" db="EMBL/GenBank/DDBJ databases">
        <title>A Global Phylogenomic Analysis of the Shiitake Genus Lentinula.</title>
        <authorList>
            <consortium name="DOE Joint Genome Institute"/>
            <person name="Sierra-Patev S."/>
            <person name="Min B."/>
            <person name="Naranjo-Ortiz M."/>
            <person name="Looney B."/>
            <person name="Konkel Z."/>
            <person name="Slot J.C."/>
            <person name="Sakamoto Y."/>
            <person name="Steenwyk J.L."/>
            <person name="Rokas A."/>
            <person name="Carro J."/>
            <person name="Camarero S."/>
            <person name="Ferreira P."/>
            <person name="Molpeceres G."/>
            <person name="Ruiz-Duenas F.J."/>
            <person name="Serrano A."/>
            <person name="Henrissat B."/>
            <person name="Drula E."/>
            <person name="Hughes K.W."/>
            <person name="Mata J.L."/>
            <person name="Ishikawa N.K."/>
            <person name="Vargas-Isla R."/>
            <person name="Ushijima S."/>
            <person name="Smith C.A."/>
            <person name="Ahrendt S."/>
            <person name="Andreopoulos W."/>
            <person name="He G."/>
            <person name="Labutti K."/>
            <person name="Lipzen A."/>
            <person name="Ng V."/>
            <person name="Riley R."/>
            <person name="Sandor L."/>
            <person name="Barry K."/>
            <person name="Martinez A.T."/>
            <person name="Xiao Y."/>
            <person name="Gibbons J.G."/>
            <person name="Terashima K."/>
            <person name="Grigoriev I.V."/>
            <person name="Hibbett D.S."/>
        </authorList>
    </citation>
    <scope>NUCLEOTIDE SEQUENCE</scope>
    <source>
        <strain evidence="2">JLM2183</strain>
    </source>
</reference>
<gene>
    <name evidence="2" type="ORF">J3R30DRAFT_714877</name>
</gene>
<dbReference type="EMBL" id="JAOTPV010000017">
    <property type="protein sequence ID" value="KAJ4473736.1"/>
    <property type="molecule type" value="Genomic_DNA"/>
</dbReference>
<evidence type="ECO:0000313" key="3">
    <source>
        <dbReference type="Proteomes" id="UP001150266"/>
    </source>
</evidence>
<dbReference type="Proteomes" id="UP001150266">
    <property type="component" value="Unassembled WGS sequence"/>
</dbReference>
<keyword evidence="3" id="KW-1185">Reference proteome</keyword>
<dbReference type="AlphaFoldDB" id="A0A9W9A4D7"/>
<evidence type="ECO:0000313" key="2">
    <source>
        <dbReference type="EMBL" id="KAJ4473736.1"/>
    </source>
</evidence>
<name>A0A9W9A4D7_9AGAR</name>
<accession>A0A9W9A4D7</accession>
<comment type="caution">
    <text evidence="2">The sequence shown here is derived from an EMBL/GenBank/DDBJ whole genome shotgun (WGS) entry which is preliminary data.</text>
</comment>
<sequence length="128" mass="13286">MSHQAVKYYPQLKSAFQYIVPVGVSLNKTKPYLETNYSLPTFEQYISGTTVTGSRISPVNSTSAVPSSSITSASSHASSISSTSSSSNGGSTASTNGAYKAADLGSSRTLSALLIIAQSLGRLNHLSC</sequence>
<organism evidence="2 3">
    <name type="scientific">Lentinula aciculospora</name>
    <dbReference type="NCBI Taxonomy" id="153920"/>
    <lineage>
        <taxon>Eukaryota</taxon>
        <taxon>Fungi</taxon>
        <taxon>Dikarya</taxon>
        <taxon>Basidiomycota</taxon>
        <taxon>Agaricomycotina</taxon>
        <taxon>Agaricomycetes</taxon>
        <taxon>Agaricomycetidae</taxon>
        <taxon>Agaricales</taxon>
        <taxon>Marasmiineae</taxon>
        <taxon>Omphalotaceae</taxon>
        <taxon>Lentinula</taxon>
    </lineage>
</organism>
<proteinExistence type="predicted"/>
<dbReference type="OrthoDB" id="3062482at2759"/>
<protein>
    <submittedName>
        <fullName evidence="2">Uncharacterized protein</fullName>
    </submittedName>
</protein>
<evidence type="ECO:0000256" key="1">
    <source>
        <dbReference type="SAM" id="MobiDB-lite"/>
    </source>
</evidence>
<feature type="region of interest" description="Disordered" evidence="1">
    <location>
        <begin position="57"/>
        <end position="94"/>
    </location>
</feature>